<dbReference type="AlphaFoldDB" id="A0AAD7YFX0"/>
<dbReference type="PANTHER" id="PTHR46060:SF1">
    <property type="entry name" value="MARINER MOS1 TRANSPOSASE-LIKE PROTEIN"/>
    <property type="match status" value="1"/>
</dbReference>
<comment type="caution">
    <text evidence="1">The sequence shown here is derived from an EMBL/GenBank/DDBJ whole genome shotgun (WGS) entry which is preliminary data.</text>
</comment>
<evidence type="ECO:0008006" key="3">
    <source>
        <dbReference type="Google" id="ProtNLM"/>
    </source>
</evidence>
<proteinExistence type="predicted"/>
<keyword evidence="2" id="KW-1185">Reference proteome</keyword>
<gene>
    <name evidence="1" type="ORF">PYW07_002766</name>
</gene>
<organism evidence="1 2">
    <name type="scientific">Mythimna separata</name>
    <name type="common">Oriental armyworm</name>
    <name type="synonym">Pseudaletia separata</name>
    <dbReference type="NCBI Taxonomy" id="271217"/>
    <lineage>
        <taxon>Eukaryota</taxon>
        <taxon>Metazoa</taxon>
        <taxon>Ecdysozoa</taxon>
        <taxon>Arthropoda</taxon>
        <taxon>Hexapoda</taxon>
        <taxon>Insecta</taxon>
        <taxon>Pterygota</taxon>
        <taxon>Neoptera</taxon>
        <taxon>Endopterygota</taxon>
        <taxon>Lepidoptera</taxon>
        <taxon>Glossata</taxon>
        <taxon>Ditrysia</taxon>
        <taxon>Noctuoidea</taxon>
        <taxon>Noctuidae</taxon>
        <taxon>Noctuinae</taxon>
        <taxon>Hadenini</taxon>
        <taxon>Mythimna</taxon>
    </lineage>
</organism>
<reference evidence="1" key="1">
    <citation type="submission" date="2023-03" db="EMBL/GenBank/DDBJ databases">
        <title>Chromosome-level genomes of two armyworms, Mythimna separata and Mythimna loreyi, provide insights into the biosynthesis and reception of sex pheromones.</title>
        <authorList>
            <person name="Zhao H."/>
        </authorList>
    </citation>
    <scope>NUCLEOTIDE SEQUENCE</scope>
    <source>
        <strain evidence="1">BeijingLab</strain>
        <tissue evidence="1">Pupa</tissue>
    </source>
</reference>
<dbReference type="PANTHER" id="PTHR46060">
    <property type="entry name" value="MARINER MOS1 TRANSPOSASE-LIKE PROTEIN"/>
    <property type="match status" value="1"/>
</dbReference>
<name>A0AAD7YFX0_MYTSE</name>
<dbReference type="InterPro" id="IPR052709">
    <property type="entry name" value="Transposase-MT_Hybrid"/>
</dbReference>
<sequence length="106" mass="12264">MSASLNRLDMQQVEYRAVIKFLTKQGKGPQAILNEMKAVYGPLCPGKTMIYKWCGAFQMGRESIEDKPRTVIHKRGRYIRERRALSPIFDDSFIDKIQNELLDAEL</sequence>
<dbReference type="Proteomes" id="UP001231518">
    <property type="component" value="Chromosome 13"/>
</dbReference>
<evidence type="ECO:0000313" key="2">
    <source>
        <dbReference type="Proteomes" id="UP001231518"/>
    </source>
</evidence>
<evidence type="ECO:0000313" key="1">
    <source>
        <dbReference type="EMBL" id="KAJ8714541.1"/>
    </source>
</evidence>
<accession>A0AAD7YFX0</accession>
<protein>
    <recommendedName>
        <fullName evidence="3">Mos1 transposase HTH domain-containing protein</fullName>
    </recommendedName>
</protein>
<dbReference type="EMBL" id="JARGEI010000019">
    <property type="protein sequence ID" value="KAJ8714541.1"/>
    <property type="molecule type" value="Genomic_DNA"/>
</dbReference>